<dbReference type="InterPro" id="IPR052579">
    <property type="entry name" value="Zinc_finger_SWIM"/>
</dbReference>
<reference evidence="3 4" key="1">
    <citation type="submission" date="2018-01" db="EMBL/GenBank/DDBJ databases">
        <title>Draft genome of the strawberry crown rot pathogen Phytophthora cactorum.</title>
        <authorList>
            <person name="Armitage A.D."/>
            <person name="Lysoe E."/>
            <person name="Nellist C.F."/>
            <person name="Harrison R.J."/>
            <person name="Brurberg M.B."/>
        </authorList>
    </citation>
    <scope>NUCLEOTIDE SEQUENCE [LARGE SCALE GENOMIC DNA]</scope>
    <source>
        <strain evidence="3 4">10300</strain>
    </source>
</reference>
<dbReference type="VEuPathDB" id="FungiDB:PC110_g14434"/>
<evidence type="ECO:0000313" key="2">
    <source>
        <dbReference type="EMBL" id="KAG3216394.1"/>
    </source>
</evidence>
<evidence type="ECO:0000259" key="1">
    <source>
        <dbReference type="Pfam" id="PF21056"/>
    </source>
</evidence>
<dbReference type="EMBL" id="RCMV01000487">
    <property type="protein sequence ID" value="KAG3216394.1"/>
    <property type="molecule type" value="Genomic_DNA"/>
</dbReference>
<feature type="domain" description="ZSWIM1/3 RNaseH-like" evidence="1">
    <location>
        <begin position="113"/>
        <end position="234"/>
    </location>
</feature>
<sequence length="286" mass="32873">MLFVAQVQQRSNGKWCVEVKHAFYGHNRPNSKAIYDGYPSVRQLPADSPIMSDVQLMVASGSKASRVYDYIRDNSPHQVQIQDVYKLITKIKKSDNKLTDEDEVAELLVECNLAAEGNVASVEENSRGQSAVVSINSQHMRKMYQRFPELLLVDCTHKTNRYNYQLCTLMVMDQFGIGQAIQHSVIERNADWHMMKIIEHFQSVNPWQKTNVIMVDKNLNDIHVLKSMVFDSRVLLCHFHVIKWLRGAVRNDKKYGTYRSDGNTVEAGRQETVSARLSRLKREGLI</sequence>
<organism evidence="3 4">
    <name type="scientific">Phytophthora cactorum</name>
    <dbReference type="NCBI Taxonomy" id="29920"/>
    <lineage>
        <taxon>Eukaryota</taxon>
        <taxon>Sar</taxon>
        <taxon>Stramenopiles</taxon>
        <taxon>Oomycota</taxon>
        <taxon>Peronosporomycetes</taxon>
        <taxon>Peronosporales</taxon>
        <taxon>Peronosporaceae</taxon>
        <taxon>Phytophthora</taxon>
    </lineage>
</organism>
<dbReference type="Pfam" id="PF21056">
    <property type="entry name" value="ZSWIM1-3_RNaseH-like"/>
    <property type="match status" value="1"/>
</dbReference>
<dbReference type="AlphaFoldDB" id="A0A329RXZ5"/>
<dbReference type="Proteomes" id="UP000760860">
    <property type="component" value="Unassembled WGS sequence"/>
</dbReference>
<keyword evidence="4" id="KW-1185">Reference proteome</keyword>
<evidence type="ECO:0000313" key="3">
    <source>
        <dbReference type="EMBL" id="RAW29200.1"/>
    </source>
</evidence>
<evidence type="ECO:0000313" key="4">
    <source>
        <dbReference type="Proteomes" id="UP000251314"/>
    </source>
</evidence>
<protein>
    <recommendedName>
        <fullName evidence="1">ZSWIM1/3 RNaseH-like domain-containing protein</fullName>
    </recommendedName>
</protein>
<dbReference type="STRING" id="29920.A0A329RXZ5"/>
<accession>A0A329RXZ5</accession>
<dbReference type="EMBL" id="MJFZ01000442">
    <property type="protein sequence ID" value="RAW29200.1"/>
    <property type="molecule type" value="Genomic_DNA"/>
</dbReference>
<dbReference type="InterPro" id="IPR048324">
    <property type="entry name" value="ZSWIM1-3_RNaseH-like"/>
</dbReference>
<dbReference type="PANTHER" id="PTHR31569">
    <property type="entry name" value="SWIM-TYPE DOMAIN-CONTAINING PROTEIN"/>
    <property type="match status" value="1"/>
</dbReference>
<gene>
    <name evidence="3" type="ORF">PC110_g14434</name>
    <name evidence="2" type="ORF">PC129_g12742</name>
</gene>
<dbReference type="OrthoDB" id="129046at2759"/>
<comment type="caution">
    <text evidence="3">The sequence shown here is derived from an EMBL/GenBank/DDBJ whole genome shotgun (WGS) entry which is preliminary data.</text>
</comment>
<reference evidence="2" key="2">
    <citation type="submission" date="2018-05" db="EMBL/GenBank/DDBJ databases">
        <title>Effector identification in a new, highly contiguous assembly of the strawberry crown rot pathogen Phytophthora cactorum.</title>
        <authorList>
            <person name="Armitage A.D."/>
            <person name="Nellist C.F."/>
            <person name="Bates H."/>
            <person name="Vickerstaff R.J."/>
            <person name="Harrison R.J."/>
        </authorList>
    </citation>
    <scope>NUCLEOTIDE SEQUENCE</scope>
    <source>
        <strain evidence="2">P421</strain>
    </source>
</reference>
<name>A0A329RXZ5_9STRA</name>
<dbReference type="Proteomes" id="UP000251314">
    <property type="component" value="Unassembled WGS sequence"/>
</dbReference>
<dbReference type="PANTHER" id="PTHR31569:SF4">
    <property type="entry name" value="SWIM-TYPE DOMAIN-CONTAINING PROTEIN"/>
    <property type="match status" value="1"/>
</dbReference>
<proteinExistence type="predicted"/>